<dbReference type="GO" id="GO:0016491">
    <property type="term" value="F:oxidoreductase activity"/>
    <property type="evidence" value="ECO:0007669"/>
    <property type="project" value="InterPro"/>
</dbReference>
<keyword evidence="2" id="KW-0285">Flavoprotein</keyword>
<evidence type="ECO:0000259" key="4">
    <source>
        <dbReference type="Pfam" id="PF07992"/>
    </source>
</evidence>
<dbReference type="SUPFAM" id="SSF51905">
    <property type="entry name" value="FAD/NAD(P)-binding domain"/>
    <property type="match status" value="1"/>
</dbReference>
<protein>
    <recommendedName>
        <fullName evidence="4">FAD/NAD(P)-binding domain-containing protein</fullName>
    </recommendedName>
</protein>
<gene>
    <name evidence="5" type="ORF">S06H3_51036</name>
</gene>
<feature type="non-terminal residue" evidence="5">
    <location>
        <position position="1"/>
    </location>
</feature>
<dbReference type="InterPro" id="IPR050260">
    <property type="entry name" value="FAD-bd_OxRdtase"/>
</dbReference>
<proteinExistence type="predicted"/>
<feature type="domain" description="FAD/NAD(P)-binding" evidence="4">
    <location>
        <begin position="1"/>
        <end position="62"/>
    </location>
</feature>
<organism evidence="5">
    <name type="scientific">marine sediment metagenome</name>
    <dbReference type="NCBI Taxonomy" id="412755"/>
    <lineage>
        <taxon>unclassified sequences</taxon>
        <taxon>metagenomes</taxon>
        <taxon>ecological metagenomes</taxon>
    </lineage>
</organism>
<keyword evidence="3" id="KW-0274">FAD</keyword>
<evidence type="ECO:0000256" key="3">
    <source>
        <dbReference type="ARBA" id="ARBA00022827"/>
    </source>
</evidence>
<dbReference type="AlphaFoldDB" id="X1PRT7"/>
<dbReference type="Pfam" id="PF07992">
    <property type="entry name" value="Pyr_redox_2"/>
    <property type="match status" value="1"/>
</dbReference>
<dbReference type="Gene3D" id="3.50.50.60">
    <property type="entry name" value="FAD/NAD(P)-binding domain"/>
    <property type="match status" value="2"/>
</dbReference>
<sequence>PNVELAGKAGLQIGKTGAIAVNQYLQTSAPDIYAVGDCMENWDVITGSKRRHQLATNAIRTGYIAGKNVVLGNRLAYEGTAMPFITKVFGHQIGAVGFTEREAQERGLDVVSVTVDTLRLSY</sequence>
<name>X1PRT7_9ZZZZ</name>
<evidence type="ECO:0000313" key="5">
    <source>
        <dbReference type="EMBL" id="GAI33594.1"/>
    </source>
</evidence>
<reference evidence="5" key="1">
    <citation type="journal article" date="2014" name="Front. Microbiol.">
        <title>High frequency of phylogenetically diverse reductive dehalogenase-homologous genes in deep subseafloor sedimentary metagenomes.</title>
        <authorList>
            <person name="Kawai M."/>
            <person name="Futagami T."/>
            <person name="Toyoda A."/>
            <person name="Takaki Y."/>
            <person name="Nishi S."/>
            <person name="Hori S."/>
            <person name="Arai W."/>
            <person name="Tsubouchi T."/>
            <person name="Morono Y."/>
            <person name="Uchiyama I."/>
            <person name="Ito T."/>
            <person name="Fujiyama A."/>
            <person name="Inagaki F."/>
            <person name="Takami H."/>
        </authorList>
    </citation>
    <scope>NUCLEOTIDE SEQUENCE</scope>
    <source>
        <strain evidence="5">Expedition CK06-06</strain>
    </source>
</reference>
<dbReference type="PANTHER" id="PTHR43429">
    <property type="entry name" value="PYRIDINE NUCLEOTIDE-DISULFIDE OXIDOREDUCTASE DOMAIN-CONTAINING"/>
    <property type="match status" value="1"/>
</dbReference>
<evidence type="ECO:0000256" key="1">
    <source>
        <dbReference type="ARBA" id="ARBA00001974"/>
    </source>
</evidence>
<dbReference type="InterPro" id="IPR036188">
    <property type="entry name" value="FAD/NAD-bd_sf"/>
</dbReference>
<comment type="cofactor">
    <cofactor evidence="1">
        <name>FAD</name>
        <dbReference type="ChEBI" id="CHEBI:57692"/>
    </cofactor>
</comment>
<dbReference type="SUPFAM" id="SSF55424">
    <property type="entry name" value="FAD/NAD-linked reductases, dimerisation (C-terminal) domain"/>
    <property type="match status" value="1"/>
</dbReference>
<dbReference type="PANTHER" id="PTHR43429:SF3">
    <property type="entry name" value="NITRITE REDUCTASE [NAD(P)H]"/>
    <property type="match status" value="1"/>
</dbReference>
<dbReference type="InterPro" id="IPR016156">
    <property type="entry name" value="FAD/NAD-linked_Rdtase_dimer_sf"/>
</dbReference>
<evidence type="ECO:0000256" key="2">
    <source>
        <dbReference type="ARBA" id="ARBA00022630"/>
    </source>
</evidence>
<comment type="caution">
    <text evidence="5">The sequence shown here is derived from an EMBL/GenBank/DDBJ whole genome shotgun (WGS) entry which is preliminary data.</text>
</comment>
<accession>X1PRT7</accession>
<dbReference type="InterPro" id="IPR023753">
    <property type="entry name" value="FAD/NAD-binding_dom"/>
</dbReference>
<dbReference type="EMBL" id="BARV01032360">
    <property type="protein sequence ID" value="GAI33594.1"/>
    <property type="molecule type" value="Genomic_DNA"/>
</dbReference>